<protein>
    <submittedName>
        <fullName evidence="1">Histidine phosphatase family protein</fullName>
    </submittedName>
</protein>
<evidence type="ECO:0000313" key="2">
    <source>
        <dbReference type="Proteomes" id="UP000316256"/>
    </source>
</evidence>
<dbReference type="PANTHER" id="PTHR46192">
    <property type="entry name" value="BROAD-RANGE ACID PHOSPHATASE DET1"/>
    <property type="match status" value="1"/>
</dbReference>
<reference evidence="1 2" key="1">
    <citation type="submission" date="2019-06" db="EMBL/GenBank/DDBJ databases">
        <title>Rhodococcus spaelei sp. nov., isolated from a cave.</title>
        <authorList>
            <person name="Lee S.D."/>
        </authorList>
    </citation>
    <scope>NUCLEOTIDE SEQUENCE [LARGE SCALE GENOMIC DNA]</scope>
    <source>
        <strain evidence="1 2">C9-5</strain>
    </source>
</reference>
<organism evidence="1 2">
    <name type="scientific">Rhodococcus spelaei</name>
    <dbReference type="NCBI Taxonomy" id="2546320"/>
    <lineage>
        <taxon>Bacteria</taxon>
        <taxon>Bacillati</taxon>
        <taxon>Actinomycetota</taxon>
        <taxon>Actinomycetes</taxon>
        <taxon>Mycobacteriales</taxon>
        <taxon>Nocardiaceae</taxon>
        <taxon>Rhodococcus</taxon>
    </lineage>
</organism>
<dbReference type="SUPFAM" id="SSF53254">
    <property type="entry name" value="Phosphoglycerate mutase-like"/>
    <property type="match status" value="1"/>
</dbReference>
<accession>A0A541BP72</accession>
<dbReference type="OrthoDB" id="5449373at2"/>
<dbReference type="InterPro" id="IPR013078">
    <property type="entry name" value="His_Pase_superF_clade-1"/>
</dbReference>
<keyword evidence="2" id="KW-1185">Reference proteome</keyword>
<dbReference type="Pfam" id="PF00300">
    <property type="entry name" value="His_Phos_1"/>
    <property type="match status" value="1"/>
</dbReference>
<dbReference type="Gene3D" id="3.40.50.1240">
    <property type="entry name" value="Phosphoglycerate mutase-like"/>
    <property type="match status" value="1"/>
</dbReference>
<comment type="caution">
    <text evidence="1">The sequence shown here is derived from an EMBL/GenBank/DDBJ whole genome shotgun (WGS) entry which is preliminary data.</text>
</comment>
<dbReference type="SMART" id="SM00855">
    <property type="entry name" value="PGAM"/>
    <property type="match status" value="1"/>
</dbReference>
<dbReference type="EMBL" id="VIGH01000002">
    <property type="protein sequence ID" value="TQF74038.1"/>
    <property type="molecule type" value="Genomic_DNA"/>
</dbReference>
<proteinExistence type="predicted"/>
<sequence>MPSAVAPLPQRSGLSAPAHAPERIVLLRHGESEANIDPAIYERLPDYRIPLTARGVEQARAAGQRLRAEFDGRKVCVYVSPYLRAYQTLDALGIDDLIDRRIEEPRLREQDWANFQDPHDIARQRELRNSYGHFFYRFAEGESGADVFDRVSTFLETLYRHFAKPDYPPNTLVVTHGLTMRLFCMRWFHWSVEYFESLNNPGNAESRTLVREPDGRFALERSFEQWRATPLGCTILDAATPGGASGRG</sequence>
<dbReference type="GO" id="GO:0003824">
    <property type="term" value="F:catalytic activity"/>
    <property type="evidence" value="ECO:0007669"/>
    <property type="project" value="InterPro"/>
</dbReference>
<dbReference type="AlphaFoldDB" id="A0A541BP72"/>
<evidence type="ECO:0000313" key="1">
    <source>
        <dbReference type="EMBL" id="TQF74038.1"/>
    </source>
</evidence>
<dbReference type="Proteomes" id="UP000316256">
    <property type="component" value="Unassembled WGS sequence"/>
</dbReference>
<dbReference type="InterPro" id="IPR029033">
    <property type="entry name" value="His_PPase_superfam"/>
</dbReference>
<dbReference type="PROSITE" id="PS00175">
    <property type="entry name" value="PG_MUTASE"/>
    <property type="match status" value="1"/>
</dbReference>
<name>A0A541BP72_9NOCA</name>
<dbReference type="InterPro" id="IPR001345">
    <property type="entry name" value="PG/BPGM_mutase_AS"/>
</dbReference>
<gene>
    <name evidence="1" type="ORF">FK531_05075</name>
</gene>
<dbReference type="CDD" id="cd07067">
    <property type="entry name" value="HP_PGM_like"/>
    <property type="match status" value="1"/>
</dbReference>
<dbReference type="InterPro" id="IPR052765">
    <property type="entry name" value="PGM-Related"/>
</dbReference>